<proteinExistence type="predicted"/>
<dbReference type="EMBL" id="ANLA01000018">
    <property type="protein sequence ID" value="EMQ94311.1"/>
    <property type="molecule type" value="Genomic_DNA"/>
</dbReference>
<evidence type="ECO:0000313" key="3">
    <source>
        <dbReference type="Proteomes" id="UP000012024"/>
    </source>
</evidence>
<organism evidence="2 3">
    <name type="scientific">Xanthomarina gelatinilytica</name>
    <dbReference type="NCBI Taxonomy" id="1137281"/>
    <lineage>
        <taxon>Bacteria</taxon>
        <taxon>Pseudomonadati</taxon>
        <taxon>Bacteroidota</taxon>
        <taxon>Flavobacteriia</taxon>
        <taxon>Flavobacteriales</taxon>
        <taxon>Flavobacteriaceae</taxon>
        <taxon>Xanthomarina</taxon>
    </lineage>
</organism>
<keyword evidence="3" id="KW-1185">Reference proteome</keyword>
<feature type="compositionally biased region" description="Polar residues" evidence="1">
    <location>
        <begin position="20"/>
        <end position="30"/>
    </location>
</feature>
<feature type="region of interest" description="Disordered" evidence="1">
    <location>
        <begin position="1"/>
        <end position="30"/>
    </location>
</feature>
<dbReference type="Proteomes" id="UP000012024">
    <property type="component" value="Unassembled WGS sequence"/>
</dbReference>
<evidence type="ECO:0000313" key="2">
    <source>
        <dbReference type="EMBL" id="EMQ94311.1"/>
    </source>
</evidence>
<comment type="caution">
    <text evidence="2">The sequence shown here is derived from an EMBL/GenBank/DDBJ whole genome shotgun (WGS) entry which is preliminary data.</text>
</comment>
<name>M7MGX0_9FLAO</name>
<dbReference type="AlphaFoldDB" id="M7MGX0"/>
<reference evidence="2 3" key="1">
    <citation type="submission" date="2012-12" db="EMBL/GenBank/DDBJ databases">
        <title>Genome assembly of Formosa sp. AK20.</title>
        <authorList>
            <person name="Kumar R."/>
            <person name="Khatri I."/>
            <person name="Vaidya B."/>
            <person name="Subramanian S."/>
            <person name="Pinnaka A."/>
        </authorList>
    </citation>
    <scope>NUCLEOTIDE SEQUENCE [LARGE SCALE GENOMIC DNA]</scope>
    <source>
        <strain evidence="2 3">AK20</strain>
    </source>
</reference>
<evidence type="ECO:0000256" key="1">
    <source>
        <dbReference type="SAM" id="MobiDB-lite"/>
    </source>
</evidence>
<gene>
    <name evidence="2" type="ORF">D778_00873</name>
</gene>
<protein>
    <submittedName>
        <fullName evidence="2">Uncharacterized protein</fullName>
    </submittedName>
</protein>
<sequence length="42" mass="4642">MLGKEVPNSAVVQRSGCKVKTQSTKPQPYINKTTGRAISFYQ</sequence>
<accession>M7MGX0</accession>